<feature type="compositionally biased region" description="Basic residues" evidence="1">
    <location>
        <begin position="193"/>
        <end position="205"/>
    </location>
</feature>
<reference evidence="3 4" key="1">
    <citation type="journal article" date="2023" name="Front. Microbiol.">
        <title>Genomic analyses of Burkholderia respiratory isolates indicates two evolutionarily distinct B. anthina clades.</title>
        <authorList>
            <person name="Pham A."/>
            <person name="Volmer J.G."/>
            <person name="Chambers D.C."/>
            <person name="Smith D.J."/>
            <person name="Reid D.W."/>
            <person name="Burr L."/>
            <person name="Wells T.J."/>
        </authorList>
    </citation>
    <scope>NUCLEOTIDE SEQUENCE [LARGE SCALE GENOMIC DNA]</scope>
    <source>
        <strain evidence="3 4">BCCIQ07A</strain>
    </source>
</reference>
<keyword evidence="4" id="KW-1185">Reference proteome</keyword>
<dbReference type="EMBL" id="JAWRLE010000049">
    <property type="protein sequence ID" value="MEB2582349.1"/>
    <property type="molecule type" value="Genomic_DNA"/>
</dbReference>
<dbReference type="InterPro" id="IPR010985">
    <property type="entry name" value="Ribbon_hlx_hlx"/>
</dbReference>
<feature type="domain" description="Arc-like DNA binding" evidence="2">
    <location>
        <begin position="9"/>
        <end position="50"/>
    </location>
</feature>
<proteinExistence type="predicted"/>
<accession>A0ABU5WUF6</accession>
<evidence type="ECO:0000313" key="4">
    <source>
        <dbReference type="Proteomes" id="UP001304467"/>
    </source>
</evidence>
<evidence type="ECO:0000256" key="1">
    <source>
        <dbReference type="SAM" id="MobiDB-lite"/>
    </source>
</evidence>
<evidence type="ECO:0000313" key="3">
    <source>
        <dbReference type="EMBL" id="MEB2582349.1"/>
    </source>
</evidence>
<dbReference type="GO" id="GO:0003677">
    <property type="term" value="F:DNA binding"/>
    <property type="evidence" value="ECO:0007669"/>
    <property type="project" value="UniProtKB-KW"/>
</dbReference>
<dbReference type="Pfam" id="PF03869">
    <property type="entry name" value="Arc"/>
    <property type="match status" value="1"/>
</dbReference>
<dbReference type="Gene3D" id="1.10.1220.10">
    <property type="entry name" value="Met repressor-like"/>
    <property type="match status" value="1"/>
</dbReference>
<feature type="region of interest" description="Disordered" evidence="1">
    <location>
        <begin position="155"/>
        <end position="205"/>
    </location>
</feature>
<organism evidence="3 4">
    <name type="scientific">Burkholderia anthinoferrum</name>
    <dbReference type="NCBI Taxonomy" id="3090833"/>
    <lineage>
        <taxon>Bacteria</taxon>
        <taxon>Pseudomonadati</taxon>
        <taxon>Pseudomonadota</taxon>
        <taxon>Betaproteobacteria</taxon>
        <taxon>Burkholderiales</taxon>
        <taxon>Burkholderiaceae</taxon>
        <taxon>Burkholderia</taxon>
    </lineage>
</organism>
<keyword evidence="3" id="KW-0238">DNA-binding</keyword>
<evidence type="ECO:0000259" key="2">
    <source>
        <dbReference type="Pfam" id="PF03869"/>
    </source>
</evidence>
<gene>
    <name evidence="3" type="ORF">SB593_25730</name>
</gene>
<name>A0ABU5WUF6_9BURK</name>
<dbReference type="InterPro" id="IPR005569">
    <property type="entry name" value="Arc_DNA-bd_dom"/>
</dbReference>
<dbReference type="InterPro" id="IPR013321">
    <property type="entry name" value="Arc_rbn_hlx_hlx"/>
</dbReference>
<dbReference type="Proteomes" id="UP001304467">
    <property type="component" value="Unassembled WGS sequence"/>
</dbReference>
<feature type="compositionally biased region" description="Basic and acidic residues" evidence="1">
    <location>
        <begin position="155"/>
        <end position="177"/>
    </location>
</feature>
<sequence length="205" mass="22751">MSKDTKAPSRSADQFVVRLPDGMREQIAEEARKNNRSMNAEIVARLEFSLDPNNDPERIAALDQVAEYTKRVLDATDGEIAAMRRLVDAQEAMLSVTGGYLKAMAERVPQSENEVSNELVALMESLGSALAEHEIDDAIGAVRRMSELGTTMGILEKDPETGKYKRTALGEKIHDAPRTLNPSEDQEKSAAPPKRRMNTRRRPSE</sequence>
<dbReference type="SUPFAM" id="SSF47598">
    <property type="entry name" value="Ribbon-helix-helix"/>
    <property type="match status" value="1"/>
</dbReference>
<comment type="caution">
    <text evidence="3">The sequence shown here is derived from an EMBL/GenBank/DDBJ whole genome shotgun (WGS) entry which is preliminary data.</text>
</comment>
<protein>
    <submittedName>
        <fullName evidence="3">Arc family DNA-binding protein</fullName>
    </submittedName>
</protein>